<proteinExistence type="predicted"/>
<organism evidence="4 5">
    <name type="scientific">Oryzias latipes</name>
    <name type="common">Japanese rice fish</name>
    <name type="synonym">Japanese killifish</name>
    <dbReference type="NCBI Taxonomy" id="8090"/>
    <lineage>
        <taxon>Eukaryota</taxon>
        <taxon>Metazoa</taxon>
        <taxon>Chordata</taxon>
        <taxon>Craniata</taxon>
        <taxon>Vertebrata</taxon>
        <taxon>Euteleostomi</taxon>
        <taxon>Actinopterygii</taxon>
        <taxon>Neopterygii</taxon>
        <taxon>Teleostei</taxon>
        <taxon>Neoteleostei</taxon>
        <taxon>Acanthomorphata</taxon>
        <taxon>Ovalentaria</taxon>
        <taxon>Atherinomorphae</taxon>
        <taxon>Beloniformes</taxon>
        <taxon>Adrianichthyidae</taxon>
        <taxon>Oryziinae</taxon>
        <taxon>Oryzias</taxon>
    </lineage>
</organism>
<dbReference type="SMART" id="SM00408">
    <property type="entry name" value="IGc2"/>
    <property type="match status" value="2"/>
</dbReference>
<dbReference type="InterPro" id="IPR007110">
    <property type="entry name" value="Ig-like_dom"/>
</dbReference>
<dbReference type="Ensembl" id="ENSORLT00000042869.1">
    <property type="protein sequence ID" value="ENSORLP00000033850.1"/>
    <property type="gene ID" value="ENSORLG00000022814.1"/>
</dbReference>
<evidence type="ECO:0000259" key="3">
    <source>
        <dbReference type="PROSITE" id="PS50835"/>
    </source>
</evidence>
<feature type="domain" description="Ig-like" evidence="3">
    <location>
        <begin position="226"/>
        <end position="306"/>
    </location>
</feature>
<dbReference type="AlphaFoldDB" id="A0A3B3HQ35"/>
<keyword evidence="2" id="KW-0393">Immunoglobulin domain</keyword>
<dbReference type="GeneTree" id="ENSGT01010000222294"/>
<dbReference type="PROSITE" id="PS50835">
    <property type="entry name" value="IG_LIKE"/>
    <property type="match status" value="2"/>
</dbReference>
<dbReference type="Gene3D" id="2.60.40.10">
    <property type="entry name" value="Immunoglobulins"/>
    <property type="match status" value="3"/>
</dbReference>
<dbReference type="CDD" id="cd00096">
    <property type="entry name" value="Ig"/>
    <property type="match status" value="1"/>
</dbReference>
<evidence type="ECO:0000256" key="1">
    <source>
        <dbReference type="ARBA" id="ARBA00023157"/>
    </source>
</evidence>
<dbReference type="InterPro" id="IPR036179">
    <property type="entry name" value="Ig-like_dom_sf"/>
</dbReference>
<reference evidence="4" key="2">
    <citation type="submission" date="2025-08" db="UniProtKB">
        <authorList>
            <consortium name="Ensembl"/>
        </authorList>
    </citation>
    <scope>IDENTIFICATION</scope>
    <source>
        <strain evidence="4">Hd-rR</strain>
    </source>
</reference>
<keyword evidence="1" id="KW-1015">Disulfide bond</keyword>
<dbReference type="SMART" id="SM00409">
    <property type="entry name" value="IG"/>
    <property type="match status" value="2"/>
</dbReference>
<dbReference type="PANTHER" id="PTHR46013:SF4">
    <property type="entry name" value="B-CELL RECEPTOR CD22-RELATED"/>
    <property type="match status" value="1"/>
</dbReference>
<protein>
    <recommendedName>
        <fullName evidence="3">Ig-like domain-containing protein</fullName>
    </recommendedName>
</protein>
<evidence type="ECO:0000313" key="5">
    <source>
        <dbReference type="Proteomes" id="UP000001038"/>
    </source>
</evidence>
<dbReference type="SUPFAM" id="SSF48726">
    <property type="entry name" value="Immunoglobulin"/>
    <property type="match status" value="3"/>
</dbReference>
<name>A0A3B3HQ35_ORYLA</name>
<dbReference type="InParanoid" id="A0A3B3HQ35"/>
<dbReference type="Pfam" id="PF13895">
    <property type="entry name" value="Ig_2"/>
    <property type="match status" value="2"/>
</dbReference>
<keyword evidence="5" id="KW-1185">Reference proteome</keyword>
<feature type="domain" description="Ig-like" evidence="3">
    <location>
        <begin position="144"/>
        <end position="219"/>
    </location>
</feature>
<sequence>MFVCKIFTDKSKHVCDDFSVTAAQNEEGWKLKHDETEICRNKGSTVYIWYSYDYPAEINGVRTTVEKSFWFIRTAAEPVDLKEDPKYKDRVTYSRNGKNCYLQISEVRESDSGVYKSVLHPHIFPMLPSISPKNHLLLFFSDPPQTASVSWITPGEILEGSSVTLTCSCDANSAANYTWFKERNSKVLSVGPQFVFSSIQSTDSGEYYCKAENHFSKLSPFYPDAPQILSVSVNPPEILKGSSVTLTCSSDANPAASFTWLKENKDSLKSEEQIFTISDITAEDGGLYICVAQNKLGQQNSTVQVSVGSGKLIMSST</sequence>
<evidence type="ECO:0000256" key="2">
    <source>
        <dbReference type="ARBA" id="ARBA00023319"/>
    </source>
</evidence>
<reference evidence="4 5" key="1">
    <citation type="journal article" date="2007" name="Nature">
        <title>The medaka draft genome and insights into vertebrate genome evolution.</title>
        <authorList>
            <person name="Kasahara M."/>
            <person name="Naruse K."/>
            <person name="Sasaki S."/>
            <person name="Nakatani Y."/>
            <person name="Qu W."/>
            <person name="Ahsan B."/>
            <person name="Yamada T."/>
            <person name="Nagayasu Y."/>
            <person name="Doi K."/>
            <person name="Kasai Y."/>
            <person name="Jindo T."/>
            <person name="Kobayashi D."/>
            <person name="Shimada A."/>
            <person name="Toyoda A."/>
            <person name="Kuroki Y."/>
            <person name="Fujiyama A."/>
            <person name="Sasaki T."/>
            <person name="Shimizu A."/>
            <person name="Asakawa S."/>
            <person name="Shimizu N."/>
            <person name="Hashimoto S."/>
            <person name="Yang J."/>
            <person name="Lee Y."/>
            <person name="Matsushima K."/>
            <person name="Sugano S."/>
            <person name="Sakaizumi M."/>
            <person name="Narita T."/>
            <person name="Ohishi K."/>
            <person name="Haga S."/>
            <person name="Ohta F."/>
            <person name="Nomoto H."/>
            <person name="Nogata K."/>
            <person name="Morishita T."/>
            <person name="Endo T."/>
            <person name="Shin-I T."/>
            <person name="Takeda H."/>
            <person name="Morishita S."/>
            <person name="Kohara Y."/>
        </authorList>
    </citation>
    <scope>NUCLEOTIDE SEQUENCE [LARGE SCALE GENOMIC DNA]</scope>
    <source>
        <strain evidence="4 5">Hd-rR</strain>
    </source>
</reference>
<accession>A0A3B3HQ35</accession>
<dbReference type="InterPro" id="IPR003599">
    <property type="entry name" value="Ig_sub"/>
</dbReference>
<dbReference type="FunFam" id="2.60.40.10:FF:000032">
    <property type="entry name" value="palladin isoform X1"/>
    <property type="match status" value="1"/>
</dbReference>
<evidence type="ECO:0000313" key="4">
    <source>
        <dbReference type="Ensembl" id="ENSORLP00000033850.1"/>
    </source>
</evidence>
<dbReference type="InterPro" id="IPR003598">
    <property type="entry name" value="Ig_sub2"/>
</dbReference>
<dbReference type="Proteomes" id="UP000001038">
    <property type="component" value="Chromosome 1"/>
</dbReference>
<dbReference type="Bgee" id="ENSORLG00000022814">
    <property type="expression patterns" value="Expressed in gastrula and 1 other cell type or tissue"/>
</dbReference>
<dbReference type="PANTHER" id="PTHR46013">
    <property type="entry name" value="VASCULAR CELL ADHESION MOLECULE 1"/>
    <property type="match status" value="1"/>
</dbReference>
<reference evidence="4" key="3">
    <citation type="submission" date="2025-09" db="UniProtKB">
        <authorList>
            <consortium name="Ensembl"/>
        </authorList>
    </citation>
    <scope>IDENTIFICATION</scope>
    <source>
        <strain evidence="4">Hd-rR</strain>
    </source>
</reference>
<dbReference type="InterPro" id="IPR013783">
    <property type="entry name" value="Ig-like_fold"/>
</dbReference>